<proteinExistence type="predicted"/>
<reference evidence="2" key="2">
    <citation type="journal article" date="2016" name="Sci. Rep.">
        <title>Dictyocaulus viviparus genome, variome and transcriptome elucidate lungworm biology and support future intervention.</title>
        <authorList>
            <person name="McNulty S.N."/>
            <person name="Strube C."/>
            <person name="Rosa B.A."/>
            <person name="Martin J.C."/>
            <person name="Tyagi R."/>
            <person name="Choi Y.J."/>
            <person name="Wang Q."/>
            <person name="Hallsworth Pepin K."/>
            <person name="Zhang X."/>
            <person name="Ozersky P."/>
            <person name="Wilson R.K."/>
            <person name="Sternberg P.W."/>
            <person name="Gasser R.B."/>
            <person name="Mitreva M."/>
        </authorList>
    </citation>
    <scope>NUCLEOTIDE SEQUENCE [LARGE SCALE GENOMIC DNA]</scope>
    <source>
        <strain evidence="2">HannoverDv2000</strain>
    </source>
</reference>
<name>A0A0D8X9M5_DICVI</name>
<dbReference type="STRING" id="29172.A0A0D8X9M5"/>
<evidence type="ECO:0000313" key="2">
    <source>
        <dbReference type="Proteomes" id="UP000053766"/>
    </source>
</evidence>
<protein>
    <submittedName>
        <fullName evidence="1">Uncharacterized protein</fullName>
    </submittedName>
</protein>
<organism evidence="1 2">
    <name type="scientific">Dictyocaulus viviparus</name>
    <name type="common">Bovine lungworm</name>
    <dbReference type="NCBI Taxonomy" id="29172"/>
    <lineage>
        <taxon>Eukaryota</taxon>
        <taxon>Metazoa</taxon>
        <taxon>Ecdysozoa</taxon>
        <taxon>Nematoda</taxon>
        <taxon>Chromadorea</taxon>
        <taxon>Rhabditida</taxon>
        <taxon>Rhabditina</taxon>
        <taxon>Rhabditomorpha</taxon>
        <taxon>Strongyloidea</taxon>
        <taxon>Metastrongylidae</taxon>
        <taxon>Dictyocaulus</taxon>
    </lineage>
</organism>
<sequence>MAQAENQRSSPSRPSPQRPIIIETLDQLIHNRISGDMPDDNIHYFIIANKTTSPVVWCIKGKDKMMRLSQSYGILNANEDTDLTLYFISSEDWPRDVLDYCGRRLQIVVESLKIPDNIKPINKKEESRIAREIFHFSSLYNPLLRMYTKLNIVLE</sequence>
<evidence type="ECO:0000313" key="1">
    <source>
        <dbReference type="EMBL" id="KJH41290.1"/>
    </source>
</evidence>
<reference evidence="1 2" key="1">
    <citation type="submission" date="2013-11" db="EMBL/GenBank/DDBJ databases">
        <title>Draft genome of the bovine lungworm Dictyocaulus viviparus.</title>
        <authorList>
            <person name="Mitreva M."/>
        </authorList>
    </citation>
    <scope>NUCLEOTIDE SEQUENCE [LARGE SCALE GENOMIC DNA]</scope>
    <source>
        <strain evidence="1 2">HannoverDv2000</strain>
    </source>
</reference>
<dbReference type="Proteomes" id="UP000053766">
    <property type="component" value="Unassembled WGS sequence"/>
</dbReference>
<gene>
    <name evidence="1" type="ORF">DICVIV_12737</name>
</gene>
<dbReference type="OrthoDB" id="5783490at2759"/>
<accession>A0A0D8X9M5</accession>
<dbReference type="AlphaFoldDB" id="A0A0D8X9M5"/>
<dbReference type="EMBL" id="KN716857">
    <property type="protein sequence ID" value="KJH41290.1"/>
    <property type="molecule type" value="Genomic_DNA"/>
</dbReference>
<keyword evidence="2" id="KW-1185">Reference proteome</keyword>